<dbReference type="EMBL" id="VLNR01000002">
    <property type="protein sequence ID" value="TSE11314.1"/>
    <property type="molecule type" value="Genomic_DNA"/>
</dbReference>
<evidence type="ECO:0000313" key="1">
    <source>
        <dbReference type="EMBL" id="TSE11314.1"/>
    </source>
</evidence>
<dbReference type="Proteomes" id="UP000318833">
    <property type="component" value="Unassembled WGS sequence"/>
</dbReference>
<dbReference type="RefSeq" id="WP_143915238.1">
    <property type="nucleotide sequence ID" value="NZ_CANMXV010000003.1"/>
</dbReference>
<proteinExistence type="predicted"/>
<sequence length="64" mass="7437">MKVTIGTHKGFEGDQAWFTIHNQTFFLQPVESPELAQWYAKNLKIAIEKLDVKVKKTKKSPYDL</sequence>
<organism evidence="1 2">
    <name type="scientific">Aquimarina algiphila</name>
    <dbReference type="NCBI Taxonomy" id="2047982"/>
    <lineage>
        <taxon>Bacteria</taxon>
        <taxon>Pseudomonadati</taxon>
        <taxon>Bacteroidota</taxon>
        <taxon>Flavobacteriia</taxon>
        <taxon>Flavobacteriales</taxon>
        <taxon>Flavobacteriaceae</taxon>
        <taxon>Aquimarina</taxon>
    </lineage>
</organism>
<protein>
    <submittedName>
        <fullName evidence="1">Uncharacterized protein</fullName>
    </submittedName>
</protein>
<accession>A0A554VRM3</accession>
<keyword evidence="2" id="KW-1185">Reference proteome</keyword>
<comment type="caution">
    <text evidence="1">The sequence shown here is derived from an EMBL/GenBank/DDBJ whole genome shotgun (WGS) entry which is preliminary data.</text>
</comment>
<name>A0A554VRM3_9FLAO</name>
<gene>
    <name evidence="1" type="ORF">FOF46_01405</name>
</gene>
<reference evidence="1 2" key="1">
    <citation type="submission" date="2019-07" db="EMBL/GenBank/DDBJ databases">
        <title>The draft genome sequence of Aquimarina algiphila M91.</title>
        <authorList>
            <person name="Meng X."/>
        </authorList>
    </citation>
    <scope>NUCLEOTIDE SEQUENCE [LARGE SCALE GENOMIC DNA]</scope>
    <source>
        <strain evidence="1 2">M91</strain>
    </source>
</reference>
<evidence type="ECO:0000313" key="2">
    <source>
        <dbReference type="Proteomes" id="UP000318833"/>
    </source>
</evidence>
<dbReference type="AlphaFoldDB" id="A0A554VRM3"/>